<evidence type="ECO:0000313" key="10">
    <source>
        <dbReference type="Proteomes" id="UP000719942"/>
    </source>
</evidence>
<comment type="similarity">
    <text evidence="2">Belongs to the CorA metal ion transporter (MIT) (TC 1.A.35) family.</text>
</comment>
<sequence>MKCYRITKEILEAAETPFAPDTVCVCTPEELHAGHFSAAPHTFDECANPGPAKLEAYDGYDFILLNVVNEGERYLTHRIGLYIMPNQIVFVSNRENRAVQDVLDTFASNRTSNLNITRILYAFFNNLTIHDSEELEALEEEISALEEGVMEGANEDFIKDIIGLRKRLMFYKKYYEQLLDVAESIEENANGILTSGALRYFKMFTARVDRLNRSVLNLRDYITQVREAYQSQVDIGLNAIMKLFTVITAIFLPLTLLVGWYGMNFKYMPELQWPYGYAFAAGLSVAVVIVCILFFKKKKIL</sequence>
<evidence type="ECO:0000256" key="8">
    <source>
        <dbReference type="SAM" id="Phobius"/>
    </source>
</evidence>
<keyword evidence="3" id="KW-0813">Transport</keyword>
<dbReference type="RefSeq" id="WP_219966214.1">
    <property type="nucleotide sequence ID" value="NZ_JAGFNZ010000006.1"/>
</dbReference>
<keyword evidence="6 8" id="KW-1133">Transmembrane helix</keyword>
<dbReference type="Pfam" id="PF01544">
    <property type="entry name" value="CorA"/>
    <property type="match status" value="1"/>
</dbReference>
<dbReference type="PANTHER" id="PTHR46494">
    <property type="entry name" value="CORA FAMILY METAL ION TRANSPORTER (EUROFUNG)"/>
    <property type="match status" value="1"/>
</dbReference>
<protein>
    <submittedName>
        <fullName evidence="9">Magnesium transporter</fullName>
    </submittedName>
</protein>
<dbReference type="InterPro" id="IPR045861">
    <property type="entry name" value="CorA_cytoplasmic_dom"/>
</dbReference>
<dbReference type="SUPFAM" id="SSF144083">
    <property type="entry name" value="Magnesium transport protein CorA, transmembrane region"/>
    <property type="match status" value="1"/>
</dbReference>
<evidence type="ECO:0000256" key="4">
    <source>
        <dbReference type="ARBA" id="ARBA00022475"/>
    </source>
</evidence>
<keyword evidence="10" id="KW-1185">Reference proteome</keyword>
<proteinExistence type="inferred from homology"/>
<comment type="subcellular location">
    <subcellularLocation>
        <location evidence="1">Cell membrane</location>
        <topology evidence="1">Multi-pass membrane protein</topology>
    </subcellularLocation>
</comment>
<keyword evidence="7 8" id="KW-0472">Membrane</keyword>
<accession>A0ABS7DRI2</accession>
<keyword evidence="5 8" id="KW-0812">Transmembrane</keyword>
<dbReference type="PANTHER" id="PTHR46494:SF1">
    <property type="entry name" value="CORA FAMILY METAL ION TRANSPORTER (EUROFUNG)"/>
    <property type="match status" value="1"/>
</dbReference>
<evidence type="ECO:0000256" key="7">
    <source>
        <dbReference type="ARBA" id="ARBA00023136"/>
    </source>
</evidence>
<evidence type="ECO:0000256" key="6">
    <source>
        <dbReference type="ARBA" id="ARBA00022989"/>
    </source>
</evidence>
<evidence type="ECO:0000256" key="5">
    <source>
        <dbReference type="ARBA" id="ARBA00022692"/>
    </source>
</evidence>
<dbReference type="InterPro" id="IPR045863">
    <property type="entry name" value="CorA_TM1_TM2"/>
</dbReference>
<feature type="transmembrane region" description="Helical" evidence="8">
    <location>
        <begin position="243"/>
        <end position="263"/>
    </location>
</feature>
<evidence type="ECO:0000256" key="2">
    <source>
        <dbReference type="ARBA" id="ARBA00009765"/>
    </source>
</evidence>
<dbReference type="Gene3D" id="3.30.460.20">
    <property type="entry name" value="CorA soluble domain-like"/>
    <property type="match status" value="1"/>
</dbReference>
<keyword evidence="4" id="KW-1003">Cell membrane</keyword>
<dbReference type="SUPFAM" id="SSF143865">
    <property type="entry name" value="CorA soluble domain-like"/>
    <property type="match status" value="1"/>
</dbReference>
<dbReference type="Proteomes" id="UP000719942">
    <property type="component" value="Unassembled WGS sequence"/>
</dbReference>
<evidence type="ECO:0000313" key="9">
    <source>
        <dbReference type="EMBL" id="MBW7573803.1"/>
    </source>
</evidence>
<reference evidence="9 10" key="1">
    <citation type="submission" date="2021-03" db="EMBL/GenBank/DDBJ databases">
        <title>Caproiciproducens sp. nov. isolated from feces of cow.</title>
        <authorList>
            <person name="Choi J.-Y."/>
        </authorList>
    </citation>
    <scope>NUCLEOTIDE SEQUENCE [LARGE SCALE GENOMIC DNA]</scope>
    <source>
        <strain evidence="9 10">AGMB10547</strain>
    </source>
</reference>
<dbReference type="CDD" id="cd12826">
    <property type="entry name" value="EcCorA_ZntB-like_u1"/>
    <property type="match status" value="1"/>
</dbReference>
<evidence type="ECO:0000256" key="1">
    <source>
        <dbReference type="ARBA" id="ARBA00004651"/>
    </source>
</evidence>
<name>A0ABS7DRI2_9FIRM</name>
<dbReference type="InterPro" id="IPR002523">
    <property type="entry name" value="MgTranspt_CorA/ZnTranspt_ZntB"/>
</dbReference>
<organism evidence="9 10">
    <name type="scientific">Caproiciproducens faecalis</name>
    <dbReference type="NCBI Taxonomy" id="2820301"/>
    <lineage>
        <taxon>Bacteria</taxon>
        <taxon>Bacillati</taxon>
        <taxon>Bacillota</taxon>
        <taxon>Clostridia</taxon>
        <taxon>Eubacteriales</taxon>
        <taxon>Acutalibacteraceae</taxon>
        <taxon>Caproiciproducens</taxon>
    </lineage>
</organism>
<dbReference type="Gene3D" id="1.20.58.340">
    <property type="entry name" value="Magnesium transport protein CorA, transmembrane region"/>
    <property type="match status" value="2"/>
</dbReference>
<evidence type="ECO:0000256" key="3">
    <source>
        <dbReference type="ARBA" id="ARBA00022448"/>
    </source>
</evidence>
<feature type="transmembrane region" description="Helical" evidence="8">
    <location>
        <begin position="275"/>
        <end position="295"/>
    </location>
</feature>
<gene>
    <name evidence="9" type="ORF">J5W02_13385</name>
</gene>
<dbReference type="EMBL" id="JAGFNZ010000006">
    <property type="protein sequence ID" value="MBW7573803.1"/>
    <property type="molecule type" value="Genomic_DNA"/>
</dbReference>
<comment type="caution">
    <text evidence="9">The sequence shown here is derived from an EMBL/GenBank/DDBJ whole genome shotgun (WGS) entry which is preliminary data.</text>
</comment>